<feature type="domain" description="NAD-dependent epimerase/dehydratase" evidence="2">
    <location>
        <begin position="4"/>
        <end position="218"/>
    </location>
</feature>
<dbReference type="Pfam" id="PF01370">
    <property type="entry name" value="Epimerase"/>
    <property type="match status" value="1"/>
</dbReference>
<evidence type="ECO:0000313" key="4">
    <source>
        <dbReference type="EMBL" id="ARQ05824.1"/>
    </source>
</evidence>
<reference evidence="4 5" key="1">
    <citation type="journal article" date="2017" name="Int. J. Syst. Evol. Microbiol.">
        <title>Macrococcus canis sp. nov., a skin bacterium associated with infections in dogs.</title>
        <authorList>
            <person name="Gobeli Brawand S."/>
            <person name="Cotting K."/>
            <person name="Gomez-Sanz E."/>
            <person name="Collaud A."/>
            <person name="Thomann A."/>
            <person name="Brodard I."/>
            <person name="Rodriguez-Campos S."/>
            <person name="Strauss C."/>
            <person name="Perreten V."/>
        </authorList>
    </citation>
    <scope>NUCLEOTIDE SEQUENCE [LARGE SCALE GENOMIC DNA]</scope>
    <source>
        <strain evidence="4 5">KM45013</strain>
    </source>
</reference>
<feature type="domain" description="DUF1731" evidence="3">
    <location>
        <begin position="247"/>
        <end position="292"/>
    </location>
</feature>
<dbReference type="InterPro" id="IPR013549">
    <property type="entry name" value="DUF1731"/>
</dbReference>
<keyword evidence="5" id="KW-1185">Reference proteome</keyword>
<dbReference type="PANTHER" id="PTHR11092">
    <property type="entry name" value="SUGAR NUCLEOTIDE EPIMERASE RELATED"/>
    <property type="match status" value="1"/>
</dbReference>
<comment type="similarity">
    <text evidence="1">Belongs to the NAD(P)-dependent epimerase/dehydratase family. SDR39U1 subfamily.</text>
</comment>
<proteinExistence type="inferred from homology"/>
<dbReference type="RefSeq" id="WP_086041542.1">
    <property type="nucleotide sequence ID" value="NZ_CBCRZA010000011.1"/>
</dbReference>
<dbReference type="Gene3D" id="3.40.50.720">
    <property type="entry name" value="NAD(P)-binding Rossmann-like Domain"/>
    <property type="match status" value="1"/>
</dbReference>
<dbReference type="STRING" id="1855823.MCCS_01530"/>
<dbReference type="NCBIfam" id="TIGR01777">
    <property type="entry name" value="yfcH"/>
    <property type="match status" value="1"/>
</dbReference>
<dbReference type="Proteomes" id="UP000194154">
    <property type="component" value="Chromosome"/>
</dbReference>
<dbReference type="EMBL" id="CP021059">
    <property type="protein sequence ID" value="ARQ05824.1"/>
    <property type="molecule type" value="Genomic_DNA"/>
</dbReference>
<dbReference type="PANTHER" id="PTHR11092:SF0">
    <property type="entry name" value="EPIMERASE FAMILY PROTEIN SDR39U1"/>
    <property type="match status" value="1"/>
</dbReference>
<evidence type="ECO:0000313" key="5">
    <source>
        <dbReference type="Proteomes" id="UP000194154"/>
    </source>
</evidence>
<dbReference type="GeneID" id="35294309"/>
<sequence>MTKILMTGGTGLVGKALQQKFSSEDDIYILTRSDKENHDNITYINWDKDNFEQYIPDVDLVINLAGASLNQRWTKEHKEAIQISRIESTKKLLPIIDNMQNVPLLISASAVGYYPPSNETIYTEQDAFEPFDFLSETVHLWEKEAKKIEHNGNDVAYVRFGVIFSDKGGALPLMIKPYQLFAGGPIGKGTQPFSWIHLDDLVDAILYIYKHRLTGVYNLTAPYPVTQQQLGKVIARTIHRPHYFVTPSKLIELLLGEQSIMVTKGQKVLPEKLLAHGFKFSYPNVKIALSDLLRQP</sequence>
<dbReference type="KEGG" id="mcak:MCCS_01530"/>
<dbReference type="SUPFAM" id="SSF51735">
    <property type="entry name" value="NAD(P)-binding Rossmann-fold domains"/>
    <property type="match status" value="1"/>
</dbReference>
<dbReference type="InterPro" id="IPR010099">
    <property type="entry name" value="SDR39U1"/>
</dbReference>
<accession>A0A1W7A8J9</accession>
<evidence type="ECO:0000256" key="1">
    <source>
        <dbReference type="ARBA" id="ARBA00009353"/>
    </source>
</evidence>
<dbReference type="InterPro" id="IPR001509">
    <property type="entry name" value="Epimerase_deHydtase"/>
</dbReference>
<dbReference type="Pfam" id="PF08338">
    <property type="entry name" value="DUF1731"/>
    <property type="match status" value="1"/>
</dbReference>
<dbReference type="OrthoDB" id="9801773at2"/>
<evidence type="ECO:0000259" key="2">
    <source>
        <dbReference type="Pfam" id="PF01370"/>
    </source>
</evidence>
<protein>
    <submittedName>
        <fullName evidence="4">Epimerase family protein</fullName>
    </submittedName>
</protein>
<dbReference type="AlphaFoldDB" id="A0A1W7A8J9"/>
<gene>
    <name evidence="4" type="ORF">MCCS_01530</name>
</gene>
<name>A0A1W7A8J9_9STAP</name>
<organism evidence="4 5">
    <name type="scientific">Macrococcoides canis</name>
    <dbReference type="NCBI Taxonomy" id="1855823"/>
    <lineage>
        <taxon>Bacteria</taxon>
        <taxon>Bacillati</taxon>
        <taxon>Bacillota</taxon>
        <taxon>Bacilli</taxon>
        <taxon>Bacillales</taxon>
        <taxon>Staphylococcaceae</taxon>
        <taxon>Macrococcoides</taxon>
    </lineage>
</organism>
<evidence type="ECO:0000259" key="3">
    <source>
        <dbReference type="Pfam" id="PF08338"/>
    </source>
</evidence>
<dbReference type="InterPro" id="IPR036291">
    <property type="entry name" value="NAD(P)-bd_dom_sf"/>
</dbReference>